<dbReference type="AlphaFoldDB" id="A0A4Y2EET2"/>
<evidence type="ECO:0000313" key="1">
    <source>
        <dbReference type="EMBL" id="GBM27297.1"/>
    </source>
</evidence>
<protein>
    <submittedName>
        <fullName evidence="1">Uncharacterized protein</fullName>
    </submittedName>
</protein>
<organism evidence="1 2">
    <name type="scientific">Araneus ventricosus</name>
    <name type="common">Orbweaver spider</name>
    <name type="synonym">Epeira ventricosa</name>
    <dbReference type="NCBI Taxonomy" id="182803"/>
    <lineage>
        <taxon>Eukaryota</taxon>
        <taxon>Metazoa</taxon>
        <taxon>Ecdysozoa</taxon>
        <taxon>Arthropoda</taxon>
        <taxon>Chelicerata</taxon>
        <taxon>Arachnida</taxon>
        <taxon>Araneae</taxon>
        <taxon>Araneomorphae</taxon>
        <taxon>Entelegynae</taxon>
        <taxon>Araneoidea</taxon>
        <taxon>Araneidae</taxon>
        <taxon>Araneus</taxon>
    </lineage>
</organism>
<proteinExistence type="predicted"/>
<accession>A0A4Y2EET2</accession>
<dbReference type="Proteomes" id="UP000499080">
    <property type="component" value="Unassembled WGS sequence"/>
</dbReference>
<dbReference type="EMBL" id="BGPR01169950">
    <property type="protein sequence ID" value="GBM27297.1"/>
    <property type="molecule type" value="Genomic_DNA"/>
</dbReference>
<sequence>MKLEIPRVGEEESGWQEFCDFEFCVQTNFGTFVNALSNFSAKMGGKTTSLRINGIPSLQVNAQLKAGGWRWYIYYVTVTSDELTPFILIRYTSNEVNQFNFEI</sequence>
<gene>
    <name evidence="1" type="ORF">AVEN_264218_1</name>
</gene>
<comment type="caution">
    <text evidence="1">The sequence shown here is derived from an EMBL/GenBank/DDBJ whole genome shotgun (WGS) entry which is preliminary data.</text>
</comment>
<reference evidence="1 2" key="1">
    <citation type="journal article" date="2019" name="Sci. Rep.">
        <title>Orb-weaving spider Araneus ventricosus genome elucidates the spidroin gene catalogue.</title>
        <authorList>
            <person name="Kono N."/>
            <person name="Nakamura H."/>
            <person name="Ohtoshi R."/>
            <person name="Moran D.A.P."/>
            <person name="Shinohara A."/>
            <person name="Yoshida Y."/>
            <person name="Fujiwara M."/>
            <person name="Mori M."/>
            <person name="Tomita M."/>
            <person name="Arakawa K."/>
        </authorList>
    </citation>
    <scope>NUCLEOTIDE SEQUENCE [LARGE SCALE GENOMIC DNA]</scope>
</reference>
<keyword evidence="2" id="KW-1185">Reference proteome</keyword>
<name>A0A4Y2EET2_ARAVE</name>
<evidence type="ECO:0000313" key="2">
    <source>
        <dbReference type="Proteomes" id="UP000499080"/>
    </source>
</evidence>